<dbReference type="Proteomes" id="UP000295680">
    <property type="component" value="Unassembled WGS sequence"/>
</dbReference>
<reference evidence="2 3" key="1">
    <citation type="submission" date="2019-03" db="EMBL/GenBank/DDBJ databases">
        <title>Genomic Encyclopedia of Type Strains, Phase IV (KMG-IV): sequencing the most valuable type-strain genomes for metagenomic binning, comparative biology and taxonomic classification.</title>
        <authorList>
            <person name="Goeker M."/>
        </authorList>
    </citation>
    <scope>NUCLEOTIDE SEQUENCE [LARGE SCALE GENOMIC DNA]</scope>
    <source>
        <strain evidence="2 3">DSM 45934</strain>
    </source>
</reference>
<dbReference type="SUPFAM" id="SSF81606">
    <property type="entry name" value="PP2C-like"/>
    <property type="match status" value="1"/>
</dbReference>
<dbReference type="Pfam" id="PF13672">
    <property type="entry name" value="PP2C_2"/>
    <property type="match status" value="1"/>
</dbReference>
<comment type="caution">
    <text evidence="2">The sequence shown here is derived from an EMBL/GenBank/DDBJ whole genome shotgun (WGS) entry which is preliminary data.</text>
</comment>
<dbReference type="RefSeq" id="WP_132126293.1">
    <property type="nucleotide sequence ID" value="NZ_SLWS01000022.1"/>
</dbReference>
<evidence type="ECO:0000313" key="3">
    <source>
        <dbReference type="Proteomes" id="UP000295680"/>
    </source>
</evidence>
<evidence type="ECO:0000313" key="2">
    <source>
        <dbReference type="EMBL" id="TCO44790.1"/>
    </source>
</evidence>
<dbReference type="EMBL" id="SLWS01000022">
    <property type="protein sequence ID" value="TCO44790.1"/>
    <property type="molecule type" value="Genomic_DNA"/>
</dbReference>
<sequence length="248" mass="26323">METTFATEAGADVNEDAVAAGADFAVVLDGATAEPDTDAGCRHGVRWFATQLAGRLAARLSVDESRTRSLADILHDAIEAVGMSHVDTCDLGNPCSPSSTVALVRQRRDHVDYLVLGDSPVVFARRDGAVQPVTDDRLARFDGPWCELRQVRNVPGGVWVAGNTPAAAEHAVVGSVPVADIAGVALFSDGVTRLVDRYGWTWRDMMAVLDKNGPADLIASTRAAERTTPGFPGKPHDDATAVLCRFSQ</sequence>
<evidence type="ECO:0000259" key="1">
    <source>
        <dbReference type="Pfam" id="PF13672"/>
    </source>
</evidence>
<feature type="domain" description="PPM-type phosphatase" evidence="1">
    <location>
        <begin position="13"/>
        <end position="213"/>
    </location>
</feature>
<protein>
    <submittedName>
        <fullName evidence="2">Protein phosphatase 2C-like protein</fullName>
    </submittedName>
</protein>
<name>A0A4V2S3L4_9PSEU</name>
<organism evidence="2 3">
    <name type="scientific">Actinocrispum wychmicini</name>
    <dbReference type="NCBI Taxonomy" id="1213861"/>
    <lineage>
        <taxon>Bacteria</taxon>
        <taxon>Bacillati</taxon>
        <taxon>Actinomycetota</taxon>
        <taxon>Actinomycetes</taxon>
        <taxon>Pseudonocardiales</taxon>
        <taxon>Pseudonocardiaceae</taxon>
        <taxon>Actinocrispum</taxon>
    </lineage>
</organism>
<dbReference type="OrthoDB" id="3190646at2"/>
<gene>
    <name evidence="2" type="ORF">EV192_12247</name>
</gene>
<dbReference type="Gene3D" id="3.60.40.10">
    <property type="entry name" value="PPM-type phosphatase domain"/>
    <property type="match status" value="1"/>
</dbReference>
<proteinExistence type="predicted"/>
<dbReference type="InterPro" id="IPR036457">
    <property type="entry name" value="PPM-type-like_dom_sf"/>
</dbReference>
<accession>A0A4V2S3L4</accession>
<keyword evidence="3" id="KW-1185">Reference proteome</keyword>
<dbReference type="InterPro" id="IPR001932">
    <property type="entry name" value="PPM-type_phosphatase-like_dom"/>
</dbReference>
<dbReference type="AlphaFoldDB" id="A0A4V2S3L4"/>